<feature type="compositionally biased region" description="Basic and acidic residues" evidence="1">
    <location>
        <begin position="156"/>
        <end position="186"/>
    </location>
</feature>
<sequence>MAWWGFLSKRRCGWGVPVPLDPEWRRSGGGGASGVDEVGPTPSPNRGPSNPDLASPAWEARSLVSVGSRWWSAGVSMTVTAGNDYEGRFNPAFRILGECNYCKHNHRDTDLSRNCAANWWKQHHVEAQGKRNHQASSRVYHQAICRIETSEASFEDVSRHPSKEQEGHSNEKADKCQGIGEDKRIENVAPTPSKQRRASGTTIVASWMIGSLRAT</sequence>
<proteinExistence type="predicted"/>
<dbReference type="Proteomes" id="UP000007015">
    <property type="component" value="Chromosome 7"/>
</dbReference>
<feature type="region of interest" description="Disordered" evidence="1">
    <location>
        <begin position="23"/>
        <end position="55"/>
    </location>
</feature>
<protein>
    <submittedName>
        <fullName evidence="2">Uncharacterized protein</fullName>
    </submittedName>
</protein>
<evidence type="ECO:0000256" key="1">
    <source>
        <dbReference type="SAM" id="MobiDB-lite"/>
    </source>
</evidence>
<organism evidence="2 3">
    <name type="scientific">Oryza sativa subsp. indica</name>
    <name type="common">Rice</name>
    <dbReference type="NCBI Taxonomy" id="39946"/>
    <lineage>
        <taxon>Eukaryota</taxon>
        <taxon>Viridiplantae</taxon>
        <taxon>Streptophyta</taxon>
        <taxon>Embryophyta</taxon>
        <taxon>Tracheophyta</taxon>
        <taxon>Spermatophyta</taxon>
        <taxon>Magnoliopsida</taxon>
        <taxon>Liliopsida</taxon>
        <taxon>Poales</taxon>
        <taxon>Poaceae</taxon>
        <taxon>BOP clade</taxon>
        <taxon>Oryzoideae</taxon>
        <taxon>Oryzeae</taxon>
        <taxon>Oryzinae</taxon>
        <taxon>Oryza</taxon>
        <taxon>Oryza sativa</taxon>
    </lineage>
</organism>
<name>A2YLA6_ORYSI</name>
<dbReference type="Gramene" id="BGIOSGA024306-TA">
    <property type="protein sequence ID" value="BGIOSGA024306-PA"/>
    <property type="gene ID" value="BGIOSGA024306"/>
</dbReference>
<accession>A2YLA6</accession>
<reference evidence="2 3" key="1">
    <citation type="journal article" date="2005" name="PLoS Biol.">
        <title>The genomes of Oryza sativa: a history of duplications.</title>
        <authorList>
            <person name="Yu J."/>
            <person name="Wang J."/>
            <person name="Lin W."/>
            <person name="Li S."/>
            <person name="Li H."/>
            <person name="Zhou J."/>
            <person name="Ni P."/>
            <person name="Dong W."/>
            <person name="Hu S."/>
            <person name="Zeng C."/>
            <person name="Zhang J."/>
            <person name="Zhang Y."/>
            <person name="Li R."/>
            <person name="Xu Z."/>
            <person name="Li S."/>
            <person name="Li X."/>
            <person name="Zheng H."/>
            <person name="Cong L."/>
            <person name="Lin L."/>
            <person name="Yin J."/>
            <person name="Geng J."/>
            <person name="Li G."/>
            <person name="Shi J."/>
            <person name="Liu J."/>
            <person name="Lv H."/>
            <person name="Li J."/>
            <person name="Wang J."/>
            <person name="Deng Y."/>
            <person name="Ran L."/>
            <person name="Shi X."/>
            <person name="Wang X."/>
            <person name="Wu Q."/>
            <person name="Li C."/>
            <person name="Ren X."/>
            <person name="Wang J."/>
            <person name="Wang X."/>
            <person name="Li D."/>
            <person name="Liu D."/>
            <person name="Zhang X."/>
            <person name="Ji Z."/>
            <person name="Zhao W."/>
            <person name="Sun Y."/>
            <person name="Zhang Z."/>
            <person name="Bao J."/>
            <person name="Han Y."/>
            <person name="Dong L."/>
            <person name="Ji J."/>
            <person name="Chen P."/>
            <person name="Wu S."/>
            <person name="Liu J."/>
            <person name="Xiao Y."/>
            <person name="Bu D."/>
            <person name="Tan J."/>
            <person name="Yang L."/>
            <person name="Ye C."/>
            <person name="Zhang J."/>
            <person name="Xu J."/>
            <person name="Zhou Y."/>
            <person name="Yu Y."/>
            <person name="Zhang B."/>
            <person name="Zhuang S."/>
            <person name="Wei H."/>
            <person name="Liu B."/>
            <person name="Lei M."/>
            <person name="Yu H."/>
            <person name="Li Y."/>
            <person name="Xu H."/>
            <person name="Wei S."/>
            <person name="He X."/>
            <person name="Fang L."/>
            <person name="Zhang Z."/>
            <person name="Zhang Y."/>
            <person name="Huang X."/>
            <person name="Su Z."/>
            <person name="Tong W."/>
            <person name="Li J."/>
            <person name="Tong Z."/>
            <person name="Li S."/>
            <person name="Ye J."/>
            <person name="Wang L."/>
            <person name="Fang L."/>
            <person name="Lei T."/>
            <person name="Chen C."/>
            <person name="Chen H."/>
            <person name="Xu Z."/>
            <person name="Li H."/>
            <person name="Huang H."/>
            <person name="Zhang F."/>
            <person name="Xu H."/>
            <person name="Li N."/>
            <person name="Zhao C."/>
            <person name="Li S."/>
            <person name="Dong L."/>
            <person name="Huang Y."/>
            <person name="Li L."/>
            <person name="Xi Y."/>
            <person name="Qi Q."/>
            <person name="Li W."/>
            <person name="Zhang B."/>
            <person name="Hu W."/>
            <person name="Zhang Y."/>
            <person name="Tian X."/>
            <person name="Jiao Y."/>
            <person name="Liang X."/>
            <person name="Jin J."/>
            <person name="Gao L."/>
            <person name="Zheng W."/>
            <person name="Hao B."/>
            <person name="Liu S."/>
            <person name="Wang W."/>
            <person name="Yuan L."/>
            <person name="Cao M."/>
            <person name="McDermott J."/>
            <person name="Samudrala R."/>
            <person name="Wang J."/>
            <person name="Wong G.K."/>
            <person name="Yang H."/>
        </authorList>
    </citation>
    <scope>NUCLEOTIDE SEQUENCE [LARGE SCALE GENOMIC DNA]</scope>
    <source>
        <strain evidence="3">cv. 93-11</strain>
    </source>
</reference>
<evidence type="ECO:0000313" key="3">
    <source>
        <dbReference type="Proteomes" id="UP000007015"/>
    </source>
</evidence>
<dbReference type="AlphaFoldDB" id="A2YLA6"/>
<feature type="region of interest" description="Disordered" evidence="1">
    <location>
        <begin position="154"/>
        <end position="200"/>
    </location>
</feature>
<gene>
    <name evidence="2" type="ORF">OsI_26002</name>
</gene>
<feature type="compositionally biased region" description="Polar residues" evidence="1">
    <location>
        <begin position="190"/>
        <end position="200"/>
    </location>
</feature>
<evidence type="ECO:0000313" key="2">
    <source>
        <dbReference type="EMBL" id="EAZ03867.1"/>
    </source>
</evidence>
<dbReference type="HOGENOM" id="CLU_1285131_0_0_1"/>
<keyword evidence="3" id="KW-1185">Reference proteome</keyword>
<dbReference type="EMBL" id="CM000132">
    <property type="protein sequence ID" value="EAZ03867.1"/>
    <property type="molecule type" value="Genomic_DNA"/>
</dbReference>